<comment type="caution">
    <text evidence="2">The sequence shown here is derived from an EMBL/GenBank/DDBJ whole genome shotgun (WGS) entry which is preliminary data.</text>
</comment>
<dbReference type="AlphaFoldDB" id="A0A231GYL6"/>
<protein>
    <submittedName>
        <fullName evidence="2">Uncharacterized protein</fullName>
    </submittedName>
</protein>
<reference evidence="2 3" key="1">
    <citation type="submission" date="2017-07" db="EMBL/GenBank/DDBJ databases">
        <title>First draft Genome Sequence of Nocardia cerradoensis isolated from human infection.</title>
        <authorList>
            <person name="Carrasco G."/>
        </authorList>
    </citation>
    <scope>NUCLEOTIDE SEQUENCE [LARGE SCALE GENOMIC DNA]</scope>
    <source>
        <strain evidence="2 3">CNM20130759</strain>
    </source>
</reference>
<evidence type="ECO:0000313" key="3">
    <source>
        <dbReference type="Proteomes" id="UP000215506"/>
    </source>
</evidence>
<proteinExistence type="predicted"/>
<feature type="region of interest" description="Disordered" evidence="1">
    <location>
        <begin position="1"/>
        <end position="32"/>
    </location>
</feature>
<evidence type="ECO:0000256" key="1">
    <source>
        <dbReference type="SAM" id="MobiDB-lite"/>
    </source>
</evidence>
<sequence length="225" mass="24010">MAGSRPQRLRVGGKGIDVRRPPAAAGRGEGGEQAIAAMRRQRVECPPYVGQRHVAPRVHHRIGFRQTRAVDEQFADPPPHIGEFTLLRQHVVSDELHPLAQAPVSEPVDPRDGSAADLVEHAGAGLQVETCGERPKFGIELRADECSRSIWRPLVDVSPDPPEKRRRIGTRCTAACSGGCPRRSGRRRVVALRGGGSHRLVIAALAVADGGRAGPGTGGTAAAPW</sequence>
<organism evidence="2 3">
    <name type="scientific">Nocardia cerradoensis</name>
    <dbReference type="NCBI Taxonomy" id="85688"/>
    <lineage>
        <taxon>Bacteria</taxon>
        <taxon>Bacillati</taxon>
        <taxon>Actinomycetota</taxon>
        <taxon>Actinomycetes</taxon>
        <taxon>Mycobacteriales</taxon>
        <taxon>Nocardiaceae</taxon>
        <taxon>Nocardia</taxon>
    </lineage>
</organism>
<dbReference type="EMBL" id="NGAF01000017">
    <property type="protein sequence ID" value="OXR41714.1"/>
    <property type="molecule type" value="Genomic_DNA"/>
</dbReference>
<keyword evidence="3" id="KW-1185">Reference proteome</keyword>
<evidence type="ECO:0000313" key="2">
    <source>
        <dbReference type="EMBL" id="OXR41714.1"/>
    </source>
</evidence>
<gene>
    <name evidence="2" type="ORF">B7C42_06056</name>
</gene>
<accession>A0A231GYL6</accession>
<name>A0A231GYL6_9NOCA</name>
<dbReference type="Proteomes" id="UP000215506">
    <property type="component" value="Unassembled WGS sequence"/>
</dbReference>